<keyword evidence="3" id="KW-1185">Reference proteome</keyword>
<evidence type="ECO:0000313" key="2">
    <source>
        <dbReference type="EMBL" id="KMO43248.1"/>
    </source>
</evidence>
<dbReference type="Gene3D" id="2.60.40.3680">
    <property type="match status" value="1"/>
</dbReference>
<reference evidence="2 3" key="1">
    <citation type="submission" date="2015-03" db="EMBL/GenBank/DDBJ databases">
        <title>Genome sequencing of Methylobacterium tarhaniae DSM 25844.</title>
        <authorList>
            <person name="Chaudhry V."/>
            <person name="Patil P.B."/>
        </authorList>
    </citation>
    <scope>NUCLEOTIDE SEQUENCE [LARGE SCALE GENOMIC DNA]</scope>
    <source>
        <strain evidence="2 3">DSM 25844</strain>
    </source>
</reference>
<dbReference type="InterPro" id="IPR025538">
    <property type="entry name" value="DUF4424"/>
</dbReference>
<name>A0A0J6TCA8_9HYPH</name>
<organism evidence="2 3">
    <name type="scientific">Methylobacterium tarhaniae</name>
    <dbReference type="NCBI Taxonomy" id="1187852"/>
    <lineage>
        <taxon>Bacteria</taxon>
        <taxon>Pseudomonadati</taxon>
        <taxon>Pseudomonadota</taxon>
        <taxon>Alphaproteobacteria</taxon>
        <taxon>Hyphomicrobiales</taxon>
        <taxon>Methylobacteriaceae</taxon>
        <taxon>Methylobacterium</taxon>
    </lineage>
</organism>
<dbReference type="RefSeq" id="WP_048450483.1">
    <property type="nucleotide sequence ID" value="NZ_LABZ01000054.1"/>
</dbReference>
<sequence length="318" mass="33878">MAASLAAPAEANDSAAALDAGGLVLVRDPDITLASEDLRIGVDRIAVDYVFRNDAAAPKTLRIAFPLPPIDGAELSTSALGLPFEDRANFVGFTVTVDGAPVTPHLEERAYLGTREVTGLLTRHGLPLNPLRRGDLDVALKRLAPPALQELVKAGLLTEPSASADALWRGEAKFHWEQTFPAGRALRVSHAYAPVKGNHLLAAEEAATPAYRARYCLDDAGLAGVRRLIAASPMKGQGLTRAVEVPYIVTTARNWAGRIGRFTLTVDKGSPGALVSFCRKGVRKAGATTFVWEAKDYVPDADLRILIVSNDDASLGIR</sequence>
<evidence type="ECO:0000313" key="3">
    <source>
        <dbReference type="Proteomes" id="UP000036449"/>
    </source>
</evidence>
<gene>
    <name evidence="2" type="ORF">VQ03_08720</name>
</gene>
<dbReference type="EMBL" id="LABZ01000054">
    <property type="protein sequence ID" value="KMO43248.1"/>
    <property type="molecule type" value="Genomic_DNA"/>
</dbReference>
<dbReference type="AlphaFoldDB" id="A0A0J6TCA8"/>
<evidence type="ECO:0000259" key="1">
    <source>
        <dbReference type="Pfam" id="PF14415"/>
    </source>
</evidence>
<accession>A0A0J6TCA8</accession>
<protein>
    <recommendedName>
        <fullName evidence="1">DUF4424 domain-containing protein</fullName>
    </recommendedName>
</protein>
<dbReference type="Proteomes" id="UP000036449">
    <property type="component" value="Unassembled WGS sequence"/>
</dbReference>
<dbReference type="PATRIC" id="fig|1187852.3.peg.5426"/>
<dbReference type="Pfam" id="PF14415">
    <property type="entry name" value="DUF4424"/>
    <property type="match status" value="1"/>
</dbReference>
<comment type="caution">
    <text evidence="2">The sequence shown here is derived from an EMBL/GenBank/DDBJ whole genome shotgun (WGS) entry which is preliminary data.</text>
</comment>
<feature type="domain" description="DUF4424" evidence="1">
    <location>
        <begin position="11"/>
        <end position="306"/>
    </location>
</feature>
<proteinExistence type="predicted"/>